<sequence>MNKYVVNGFKFTTEEYSKYKKTNNSGVWVKGGDGNLDGVDNYGVLNEVLEMEYSGWPTKKIILFRCKWFDPTPKRDKADWWVVIKTKPMGRVEVENVLDVAYQNDDSSTVHHTVDIELENDLEHPEHILEEVDMEEITNEGANATIHEDEYEYDDEDEDEYEDEDEDENDNEDEDEDENEED</sequence>
<protein>
    <submittedName>
        <fullName evidence="3">Glutamic acid-rich protein-like</fullName>
    </submittedName>
</protein>
<dbReference type="Proteomes" id="UP000694930">
    <property type="component" value="Chromosome 1"/>
</dbReference>
<name>A0ABM1V0N8_SOLPN</name>
<proteinExistence type="predicted"/>
<accession>A0ABM1V0N8</accession>
<feature type="region of interest" description="Disordered" evidence="1">
    <location>
        <begin position="135"/>
        <end position="182"/>
    </location>
</feature>
<evidence type="ECO:0000313" key="2">
    <source>
        <dbReference type="Proteomes" id="UP000694930"/>
    </source>
</evidence>
<reference evidence="3" key="2">
    <citation type="submission" date="2025-08" db="UniProtKB">
        <authorList>
            <consortium name="RefSeq"/>
        </authorList>
    </citation>
    <scope>IDENTIFICATION</scope>
</reference>
<dbReference type="GeneID" id="114075196"/>
<dbReference type="PANTHER" id="PTHR48258:SF11">
    <property type="entry name" value="TDCA1-ORF2 PROTEIN"/>
    <property type="match status" value="1"/>
</dbReference>
<dbReference type="PANTHER" id="PTHR48258">
    <property type="entry name" value="DUF4218 DOMAIN-CONTAINING PROTEIN-RELATED"/>
    <property type="match status" value="1"/>
</dbReference>
<organism evidence="2 3">
    <name type="scientific">Solanum pennellii</name>
    <name type="common">Tomato</name>
    <name type="synonym">Lycopersicon pennellii</name>
    <dbReference type="NCBI Taxonomy" id="28526"/>
    <lineage>
        <taxon>Eukaryota</taxon>
        <taxon>Viridiplantae</taxon>
        <taxon>Streptophyta</taxon>
        <taxon>Embryophyta</taxon>
        <taxon>Tracheophyta</taxon>
        <taxon>Spermatophyta</taxon>
        <taxon>Magnoliopsida</taxon>
        <taxon>eudicotyledons</taxon>
        <taxon>Gunneridae</taxon>
        <taxon>Pentapetalae</taxon>
        <taxon>asterids</taxon>
        <taxon>lamiids</taxon>
        <taxon>Solanales</taxon>
        <taxon>Solanaceae</taxon>
        <taxon>Solanoideae</taxon>
        <taxon>Solaneae</taxon>
        <taxon>Solanum</taxon>
        <taxon>Solanum subgen. Lycopersicon</taxon>
    </lineage>
</organism>
<evidence type="ECO:0000313" key="3">
    <source>
        <dbReference type="RefSeq" id="XP_027769306.1"/>
    </source>
</evidence>
<keyword evidence="2" id="KW-1185">Reference proteome</keyword>
<evidence type="ECO:0000256" key="1">
    <source>
        <dbReference type="SAM" id="MobiDB-lite"/>
    </source>
</evidence>
<gene>
    <name evidence="3" type="primary">LOC114075196</name>
</gene>
<reference evidence="2" key="1">
    <citation type="journal article" date="2014" name="Nat. Genet.">
        <title>The genome of the stress-tolerant wild tomato species Solanum pennellii.</title>
        <authorList>
            <person name="Bolger A."/>
            <person name="Scossa F."/>
            <person name="Bolger M.E."/>
            <person name="Lanz C."/>
            <person name="Maumus F."/>
            <person name="Tohge T."/>
            <person name="Quesneville H."/>
            <person name="Alseekh S."/>
            <person name="Sorensen I."/>
            <person name="Lichtenstein G."/>
            <person name="Fich E.A."/>
            <person name="Conte M."/>
            <person name="Keller H."/>
            <person name="Schneeberger K."/>
            <person name="Schwacke R."/>
            <person name="Ofner I."/>
            <person name="Vrebalov J."/>
            <person name="Xu Y."/>
            <person name="Osorio S."/>
            <person name="Aflitos S.A."/>
            <person name="Schijlen E."/>
            <person name="Jimenez-Gomez J.M."/>
            <person name="Ryngajllo M."/>
            <person name="Kimura S."/>
            <person name="Kumar R."/>
            <person name="Koenig D."/>
            <person name="Headland L.R."/>
            <person name="Maloof J.N."/>
            <person name="Sinha N."/>
            <person name="van Ham R.C."/>
            <person name="Lankhorst R.K."/>
            <person name="Mao L."/>
            <person name="Vogel A."/>
            <person name="Arsova B."/>
            <person name="Panstruga R."/>
            <person name="Fei Z."/>
            <person name="Rose J.K."/>
            <person name="Zamir D."/>
            <person name="Carrari F."/>
            <person name="Giovannoni J.J."/>
            <person name="Weigel D."/>
            <person name="Usadel B."/>
            <person name="Fernie A.R."/>
        </authorList>
    </citation>
    <scope>NUCLEOTIDE SEQUENCE [LARGE SCALE GENOMIC DNA]</scope>
    <source>
        <strain evidence="2">cv. LA0716</strain>
    </source>
</reference>
<feature type="compositionally biased region" description="Acidic residues" evidence="1">
    <location>
        <begin position="149"/>
        <end position="182"/>
    </location>
</feature>
<dbReference type="RefSeq" id="XP_027769306.1">
    <property type="nucleotide sequence ID" value="XM_027913505.1"/>
</dbReference>